<organism evidence="3 4">
    <name type="scientific">Candidatus Roizmanbacteria bacterium CG07_land_8_20_14_0_80_34_15</name>
    <dbReference type="NCBI Taxonomy" id="1974849"/>
    <lineage>
        <taxon>Bacteria</taxon>
        <taxon>Candidatus Roizmaniibacteriota</taxon>
    </lineage>
</organism>
<dbReference type="PANTHER" id="PTHR35901:SF1">
    <property type="entry name" value="EXONUCLEASE VAPC9"/>
    <property type="match status" value="1"/>
</dbReference>
<gene>
    <name evidence="3" type="ORF">COT02_00615</name>
</gene>
<evidence type="ECO:0000259" key="2">
    <source>
        <dbReference type="Pfam" id="PF01850"/>
    </source>
</evidence>
<dbReference type="SUPFAM" id="SSF88723">
    <property type="entry name" value="PIN domain-like"/>
    <property type="match status" value="1"/>
</dbReference>
<dbReference type="InterPro" id="IPR002716">
    <property type="entry name" value="PIN_dom"/>
</dbReference>
<dbReference type="Pfam" id="PF01850">
    <property type="entry name" value="PIN"/>
    <property type="match status" value="1"/>
</dbReference>
<evidence type="ECO:0000313" key="4">
    <source>
        <dbReference type="Proteomes" id="UP000230184"/>
    </source>
</evidence>
<reference evidence="4" key="1">
    <citation type="submission" date="2017-09" db="EMBL/GenBank/DDBJ databases">
        <title>Depth-based differentiation of microbial function through sediment-hosted aquifers and enrichment of novel symbionts in the deep terrestrial subsurface.</title>
        <authorList>
            <person name="Probst A.J."/>
            <person name="Ladd B."/>
            <person name="Jarett J.K."/>
            <person name="Geller-Mcgrath D.E."/>
            <person name="Sieber C.M.K."/>
            <person name="Emerson J.B."/>
            <person name="Anantharaman K."/>
            <person name="Thomas B.C."/>
            <person name="Malmstrom R."/>
            <person name="Stieglmeier M."/>
            <person name="Klingl A."/>
            <person name="Woyke T."/>
            <person name="Ryan C.M."/>
            <person name="Banfield J.F."/>
        </authorList>
    </citation>
    <scope>NUCLEOTIDE SEQUENCE [LARGE SCALE GENOMIC DNA]</scope>
</reference>
<dbReference type="InterPro" id="IPR051619">
    <property type="entry name" value="TypeII_TA_RNase_PINc/VapC"/>
</dbReference>
<dbReference type="EMBL" id="PEWY01000015">
    <property type="protein sequence ID" value="PIU37489.1"/>
    <property type="molecule type" value="Genomic_DNA"/>
</dbReference>
<dbReference type="Proteomes" id="UP000230184">
    <property type="component" value="Unassembled WGS sequence"/>
</dbReference>
<protein>
    <recommendedName>
        <fullName evidence="2">PIN domain-containing protein</fullName>
    </recommendedName>
</protein>
<sequence>MENTNIFIIDSSVALKWLHKVNENYLDQADLIMKKAQESGVTLVMPELAKYEIGNALLYKNLELPVFLRLIERFYVLPIQFMQEDVTLAQITIGIAYKYKITYYDASFMALAIKLKATLITNNPKHQRKNIEDIKIIDLKDYL</sequence>
<dbReference type="InterPro" id="IPR029060">
    <property type="entry name" value="PIN-like_dom_sf"/>
</dbReference>
<keyword evidence="1" id="KW-0460">Magnesium</keyword>
<dbReference type="AlphaFoldDB" id="A0A2M6YVG3"/>
<dbReference type="CDD" id="cd09873">
    <property type="entry name" value="PIN_Pae0151-like"/>
    <property type="match status" value="1"/>
</dbReference>
<proteinExistence type="predicted"/>
<name>A0A2M6YVG3_9BACT</name>
<dbReference type="InterPro" id="IPR044153">
    <property type="entry name" value="PIN_Pae0151-like"/>
</dbReference>
<evidence type="ECO:0000256" key="1">
    <source>
        <dbReference type="ARBA" id="ARBA00022842"/>
    </source>
</evidence>
<accession>A0A2M6YVG3</accession>
<comment type="caution">
    <text evidence="3">The sequence shown here is derived from an EMBL/GenBank/DDBJ whole genome shotgun (WGS) entry which is preliminary data.</text>
</comment>
<feature type="domain" description="PIN" evidence="2">
    <location>
        <begin position="8"/>
        <end position="129"/>
    </location>
</feature>
<evidence type="ECO:0000313" key="3">
    <source>
        <dbReference type="EMBL" id="PIU37489.1"/>
    </source>
</evidence>
<dbReference type="PANTHER" id="PTHR35901">
    <property type="entry name" value="RIBONUCLEASE VAPC3"/>
    <property type="match status" value="1"/>
</dbReference>
<dbReference type="Gene3D" id="3.40.50.1010">
    <property type="entry name" value="5'-nuclease"/>
    <property type="match status" value="1"/>
</dbReference>